<evidence type="ECO:0000256" key="1">
    <source>
        <dbReference type="SAM" id="Phobius"/>
    </source>
</evidence>
<keyword evidence="1" id="KW-0812">Transmembrane</keyword>
<dbReference type="EMBL" id="FOHJ01000002">
    <property type="protein sequence ID" value="SES97153.1"/>
    <property type="molecule type" value="Genomic_DNA"/>
</dbReference>
<dbReference type="GO" id="GO:0016020">
    <property type="term" value="C:membrane"/>
    <property type="evidence" value="ECO:0007669"/>
    <property type="project" value="InterPro"/>
</dbReference>
<keyword evidence="1" id="KW-1133">Transmembrane helix</keyword>
<reference evidence="3" key="1">
    <citation type="submission" date="2016-10" db="EMBL/GenBank/DDBJ databases">
        <authorList>
            <person name="Varghese N."/>
            <person name="Submissions S."/>
        </authorList>
    </citation>
    <scope>NUCLEOTIDE SEQUENCE [LARGE SCALE GENOMIC DNA]</scope>
    <source>
        <strain evidence="3">CGMCC 1.3566</strain>
    </source>
</reference>
<protein>
    <submittedName>
        <fullName evidence="2">YGGT family protein</fullName>
    </submittedName>
</protein>
<feature type="transmembrane region" description="Helical" evidence="1">
    <location>
        <begin position="64"/>
        <end position="90"/>
    </location>
</feature>
<organism evidence="2 3">
    <name type="scientific">Salinibacillus kushneri</name>
    <dbReference type="NCBI Taxonomy" id="237682"/>
    <lineage>
        <taxon>Bacteria</taxon>
        <taxon>Bacillati</taxon>
        <taxon>Bacillota</taxon>
        <taxon>Bacilli</taxon>
        <taxon>Bacillales</taxon>
        <taxon>Bacillaceae</taxon>
        <taxon>Salinibacillus</taxon>
    </lineage>
</organism>
<keyword evidence="3" id="KW-1185">Reference proteome</keyword>
<dbReference type="STRING" id="237682.SAMN05421676_102243"/>
<accession>A0A1I0ARY7</accession>
<dbReference type="AlphaFoldDB" id="A0A1I0ARY7"/>
<keyword evidence="1" id="KW-0472">Membrane</keyword>
<evidence type="ECO:0000313" key="3">
    <source>
        <dbReference type="Proteomes" id="UP000199095"/>
    </source>
</evidence>
<evidence type="ECO:0000313" key="2">
    <source>
        <dbReference type="EMBL" id="SES97153.1"/>
    </source>
</evidence>
<name>A0A1I0ARY7_9BACI</name>
<gene>
    <name evidence="2" type="ORF">SAMN05421676_102243</name>
</gene>
<dbReference type="Proteomes" id="UP000199095">
    <property type="component" value="Unassembled WGS sequence"/>
</dbReference>
<sequence length="103" mass="12018">MAVRRLLTILLQFAISIMQVLLGLRIVFKMVTASEGVFVQWVYSLSDPLVFPFSRYFPDTMLSAMFYLDLAAIIAIILYTMVGYFLLSMVAKPKEWRKRKYYS</sequence>
<dbReference type="Pfam" id="PF02325">
    <property type="entry name" value="CCB3_YggT"/>
    <property type="match status" value="1"/>
</dbReference>
<dbReference type="RefSeq" id="WP_093132049.1">
    <property type="nucleotide sequence ID" value="NZ_FOHJ01000002.1"/>
</dbReference>
<dbReference type="InterPro" id="IPR003425">
    <property type="entry name" value="CCB3/YggT"/>
</dbReference>
<proteinExistence type="predicted"/>
<dbReference type="OrthoDB" id="2989901at2"/>